<sequence>MSTVASAGSAAPPARTDYAQLEAEARRQGAGLWSVPGQTEPWRGRSQHQDRGFVR</sequence>
<proteinExistence type="predicted"/>
<name>A0A7G8AFY6_9ENTR</name>
<protein>
    <submittedName>
        <fullName evidence="2">Micrococcal nuclease (Thermonuclease) homologs</fullName>
    </submittedName>
</protein>
<feature type="region of interest" description="Disordered" evidence="1">
    <location>
        <begin position="28"/>
        <end position="55"/>
    </location>
</feature>
<dbReference type="AlphaFoldDB" id="A0A7G8AFY6"/>
<organism evidence="2">
    <name type="scientific">Enterobacter roggenkampii</name>
    <dbReference type="NCBI Taxonomy" id="1812935"/>
    <lineage>
        <taxon>Bacteria</taxon>
        <taxon>Pseudomonadati</taxon>
        <taxon>Pseudomonadota</taxon>
        <taxon>Gammaproteobacteria</taxon>
        <taxon>Enterobacterales</taxon>
        <taxon>Enterobacteriaceae</taxon>
        <taxon>Enterobacter</taxon>
        <taxon>Enterobacter cloacae complex</taxon>
    </lineage>
</organism>
<geneLocation type="plasmid" evidence="2">
    <name>pYK16-mcr-10</name>
</geneLocation>
<keyword evidence="2" id="KW-0614">Plasmid</keyword>
<accession>A0A7G8AFY6</accession>
<evidence type="ECO:0000313" key="2">
    <source>
        <dbReference type="EMBL" id="QNI18527.1"/>
    </source>
</evidence>
<dbReference type="EMBL" id="MT468575">
    <property type="protein sequence ID" value="QNI18527.1"/>
    <property type="molecule type" value="Genomic_DNA"/>
</dbReference>
<reference evidence="2" key="1">
    <citation type="journal article" date="2020" name="Antimicrob. Agents">
        <title>Detection of mobile colistin resistance gene mcr-10.1 in a conjugative plasmid from Enterobacter roggenkampii of chicken origin in China.</title>
        <authorList>
            <person name="Lei C.W."/>
            <person name="Zhang Y."/>
            <person name="Wang Y.T."/>
            <person name="Wang H.N."/>
        </authorList>
    </citation>
    <scope>NUCLEOTIDE SEQUENCE</scope>
    <source>
        <strain evidence="2">YK16</strain>
        <plasmid evidence="2">pYK16-mcr-10</plasmid>
    </source>
</reference>
<dbReference type="RefSeq" id="WP_181368270.1">
    <property type="nucleotide sequence ID" value="NZ_JABJWE010000019.1"/>
</dbReference>
<evidence type="ECO:0000256" key="1">
    <source>
        <dbReference type="SAM" id="MobiDB-lite"/>
    </source>
</evidence>